<dbReference type="Pfam" id="PF02515">
    <property type="entry name" value="CoA_transf_3"/>
    <property type="match status" value="1"/>
</dbReference>
<dbReference type="RefSeq" id="WP_169206067.1">
    <property type="nucleotide sequence ID" value="NZ_CP059560.1"/>
</dbReference>
<name>A0ABX1MN59_9RHOO</name>
<dbReference type="Gene3D" id="3.40.50.10540">
    <property type="entry name" value="Crotonobetainyl-coa:carnitine coa-transferase, domain 1"/>
    <property type="match status" value="1"/>
</dbReference>
<dbReference type="GO" id="GO:0016740">
    <property type="term" value="F:transferase activity"/>
    <property type="evidence" value="ECO:0007669"/>
    <property type="project" value="UniProtKB-KW"/>
</dbReference>
<accession>A0ABX1MN59</accession>
<keyword evidence="3" id="KW-1185">Reference proteome</keyword>
<proteinExistence type="predicted"/>
<dbReference type="PANTHER" id="PTHR48207">
    <property type="entry name" value="SUCCINATE--HYDROXYMETHYLGLUTARATE COA-TRANSFERASE"/>
    <property type="match status" value="1"/>
</dbReference>
<dbReference type="SUPFAM" id="SSF89796">
    <property type="entry name" value="CoA-transferase family III (CaiB/BaiF)"/>
    <property type="match status" value="1"/>
</dbReference>
<gene>
    <name evidence="2" type="ORF">GPA26_09110</name>
</gene>
<organism evidence="2 3">
    <name type="scientific">Aromatoleum petrolei</name>
    <dbReference type="NCBI Taxonomy" id="76116"/>
    <lineage>
        <taxon>Bacteria</taxon>
        <taxon>Pseudomonadati</taxon>
        <taxon>Pseudomonadota</taxon>
        <taxon>Betaproteobacteria</taxon>
        <taxon>Rhodocyclales</taxon>
        <taxon>Rhodocyclaceae</taxon>
        <taxon>Aromatoleum</taxon>
    </lineage>
</organism>
<keyword evidence="1 2" id="KW-0808">Transferase</keyword>
<reference evidence="2 3" key="1">
    <citation type="submission" date="2019-12" db="EMBL/GenBank/DDBJ databases">
        <title>Comparative genomics gives insights into the taxonomy of the Azoarcus-Aromatoleum group and reveals separate origins of nif in the plant-associated Azoarcus and non-plant-associated Aromatoleum sub-groups.</title>
        <authorList>
            <person name="Lafos M."/>
            <person name="Maluk M."/>
            <person name="Batista M."/>
            <person name="Junghare M."/>
            <person name="Carmona M."/>
            <person name="Faoro H."/>
            <person name="Cruz L.M."/>
            <person name="Battistoni F."/>
            <person name="De Souza E."/>
            <person name="Pedrosa F."/>
            <person name="Chen W.-M."/>
            <person name="Poole P.S."/>
            <person name="Dixon R.A."/>
            <person name="James E.K."/>
        </authorList>
    </citation>
    <scope>NUCLEOTIDE SEQUENCE [LARGE SCALE GENOMIC DNA]</scope>
    <source>
        <strain evidence="2 3">ToN1</strain>
    </source>
</reference>
<dbReference type="Gene3D" id="3.30.1540.10">
    <property type="entry name" value="formyl-coa transferase, domain 3"/>
    <property type="match status" value="1"/>
</dbReference>
<dbReference type="Proteomes" id="UP000652074">
    <property type="component" value="Unassembled WGS sequence"/>
</dbReference>
<dbReference type="InterPro" id="IPR050483">
    <property type="entry name" value="CoA-transferase_III_domain"/>
</dbReference>
<protein>
    <submittedName>
        <fullName evidence="2">CoA transferase</fullName>
    </submittedName>
</protein>
<dbReference type="EMBL" id="WTVR01000014">
    <property type="protein sequence ID" value="NMF88641.1"/>
    <property type="molecule type" value="Genomic_DNA"/>
</dbReference>
<comment type="caution">
    <text evidence="2">The sequence shown here is derived from an EMBL/GenBank/DDBJ whole genome shotgun (WGS) entry which is preliminary data.</text>
</comment>
<evidence type="ECO:0000313" key="2">
    <source>
        <dbReference type="EMBL" id="NMF88641.1"/>
    </source>
</evidence>
<evidence type="ECO:0000313" key="3">
    <source>
        <dbReference type="Proteomes" id="UP000652074"/>
    </source>
</evidence>
<dbReference type="PANTHER" id="PTHR48207:SF4">
    <property type="entry name" value="BLL6097 PROTEIN"/>
    <property type="match status" value="1"/>
</dbReference>
<sequence>MLSRPDTSSAAATGPLAGIRVVDLSINVLGPVATQILGDMGADVIKVETPQGDPNRDTGPARHPGMSAMHMNLNRNKRSITLNLKNPDAKKALMRLVETADVVVHSMRPAAAVRLGISYSDISAKNDRIIYAYGPGYRQDGPKKDLPAFDDVVQSESGIAALMGQVNGEPRYYPTVIIDKFCGYILASSIGMALFARERTGKGQEVHVPMFETILSFNYLEHLWGGAFDPPLDPGVGYVRLLTRHRRPYPTKDGYIGVLAVNDDQWRRMLPALGRPELVNDTRFATTAHRVRHYDELYGIVAEQLKLKTTAEWYEIFDAIDIPNGPMNSLQDLLHDRYLAETGFFHRYTHPTEGPAVTTSVPVHFSETPGSIRLPPPLLGEHNHAVLSELGYSTAEIHALST</sequence>
<dbReference type="InterPro" id="IPR044855">
    <property type="entry name" value="CoA-Trfase_III_dom3_sf"/>
</dbReference>
<dbReference type="InterPro" id="IPR023606">
    <property type="entry name" value="CoA-Trfase_III_dom_1_sf"/>
</dbReference>
<dbReference type="InterPro" id="IPR003673">
    <property type="entry name" value="CoA-Trfase_fam_III"/>
</dbReference>
<evidence type="ECO:0000256" key="1">
    <source>
        <dbReference type="ARBA" id="ARBA00022679"/>
    </source>
</evidence>